<feature type="repeat" description="RCC1" evidence="2">
    <location>
        <begin position="342"/>
        <end position="399"/>
    </location>
</feature>
<dbReference type="PRINTS" id="PR00633">
    <property type="entry name" value="RCCNDNSATION"/>
</dbReference>
<dbReference type="PROSITE" id="PS00626">
    <property type="entry name" value="RCC1_2"/>
    <property type="match status" value="1"/>
</dbReference>
<protein>
    <recommendedName>
        <fullName evidence="5">Ultraviolet-B receptor UVR8</fullName>
    </recommendedName>
</protein>
<keyword evidence="4" id="KW-1185">Reference proteome</keyword>
<evidence type="ECO:0000313" key="4">
    <source>
        <dbReference type="Proteomes" id="UP000886520"/>
    </source>
</evidence>
<keyword evidence="1" id="KW-0677">Repeat</keyword>
<evidence type="ECO:0000256" key="2">
    <source>
        <dbReference type="PROSITE-ProRule" id="PRU00235"/>
    </source>
</evidence>
<dbReference type="Pfam" id="PF00415">
    <property type="entry name" value="RCC1"/>
    <property type="match status" value="3"/>
</dbReference>
<evidence type="ECO:0008006" key="5">
    <source>
        <dbReference type="Google" id="ProtNLM"/>
    </source>
</evidence>
<dbReference type="Proteomes" id="UP000886520">
    <property type="component" value="Chromosome 3"/>
</dbReference>
<dbReference type="InterPro" id="IPR000408">
    <property type="entry name" value="Reg_chr_condens"/>
</dbReference>
<feature type="repeat" description="RCC1" evidence="2">
    <location>
        <begin position="122"/>
        <end position="173"/>
    </location>
</feature>
<dbReference type="InterPro" id="IPR009091">
    <property type="entry name" value="RCC1/BLIP-II"/>
</dbReference>
<accession>A0A9D4VAK6</accession>
<proteinExistence type="predicted"/>
<dbReference type="EMBL" id="JABFUD020000002">
    <property type="protein sequence ID" value="KAI5082814.1"/>
    <property type="molecule type" value="Genomic_DNA"/>
</dbReference>
<evidence type="ECO:0000256" key="1">
    <source>
        <dbReference type="ARBA" id="ARBA00022737"/>
    </source>
</evidence>
<evidence type="ECO:0000313" key="3">
    <source>
        <dbReference type="EMBL" id="KAI5082814.1"/>
    </source>
</evidence>
<feature type="repeat" description="RCC1" evidence="2">
    <location>
        <begin position="174"/>
        <end position="231"/>
    </location>
</feature>
<comment type="caution">
    <text evidence="3">The sequence shown here is derived from an EMBL/GenBank/DDBJ whole genome shotgun (WGS) entry which is preliminary data.</text>
</comment>
<dbReference type="AlphaFoldDB" id="A0A9D4VAK6"/>
<reference evidence="3" key="1">
    <citation type="submission" date="2021-01" db="EMBL/GenBank/DDBJ databases">
        <title>Adiantum capillus-veneris genome.</title>
        <authorList>
            <person name="Fang Y."/>
            <person name="Liao Q."/>
        </authorList>
    </citation>
    <scope>NUCLEOTIDE SEQUENCE</scope>
    <source>
        <strain evidence="3">H3</strain>
        <tissue evidence="3">Leaf</tissue>
    </source>
</reference>
<feature type="repeat" description="RCC1" evidence="2">
    <location>
        <begin position="287"/>
        <end position="341"/>
    </location>
</feature>
<gene>
    <name evidence="3" type="ORF">GOP47_0002557</name>
</gene>
<dbReference type="InterPro" id="IPR051625">
    <property type="entry name" value="Signaling_Regulatory_Domain"/>
</dbReference>
<dbReference type="Gene3D" id="2.130.10.30">
    <property type="entry name" value="Regulator of chromosome condensation 1/beta-lactamase-inhibitor protein II"/>
    <property type="match status" value="2"/>
</dbReference>
<organism evidence="3 4">
    <name type="scientific">Adiantum capillus-veneris</name>
    <name type="common">Maidenhair fern</name>
    <dbReference type="NCBI Taxonomy" id="13818"/>
    <lineage>
        <taxon>Eukaryota</taxon>
        <taxon>Viridiplantae</taxon>
        <taxon>Streptophyta</taxon>
        <taxon>Embryophyta</taxon>
        <taxon>Tracheophyta</taxon>
        <taxon>Polypodiopsida</taxon>
        <taxon>Polypodiidae</taxon>
        <taxon>Polypodiales</taxon>
        <taxon>Pteridineae</taxon>
        <taxon>Pteridaceae</taxon>
        <taxon>Vittarioideae</taxon>
        <taxon>Adiantum</taxon>
    </lineage>
</organism>
<dbReference type="PROSITE" id="PS50012">
    <property type="entry name" value="RCC1_3"/>
    <property type="match status" value="4"/>
</dbReference>
<name>A0A9D4VAK6_ADICA</name>
<sequence length="508" mass="55481">MADVEATFVAALEHHLILHVLNNLDSNDLAKLEACSSSFRKPANLDPDHTLSLPELAARTMCEARSLVKQMPEDRKTELKHRCGGSWKLVLMFLQSGERVRQHACPDVVAGQGHSVVLSKSGAVYTFGENNAGQLGHPLQTELWKPHLLSLLDGVRVTQAVAGIERTMLVTDTGHVYAFGRDVFGMNEYPSAESKLDDQLVNVPELVESLHGIAVVQITMGYFFTAVLSQEGKVYTLSWGFSKRFGHACNADREARLLGGALADIPVVQIAGGHCFLLALAYEPKGMCVYSLGCGLGGKLGHGSEKTEGLPCRIAYFDEHTDFKPIAIAAGPWHAVALSEDGRVCTWGWAYNGCLGYRDDHESYFAHKNLPTVVAELVHRVKVVRISAGYNSTFAFAEDGEIYCFGETSLVQEAGYKPKLITNFKDMGEHVIRLSMTHAGVVKKHMLALTSSGKVYACGAGAGGQLGRQLMTGSRESSQIVDIDFCFNTITKSRELVGGLWRELFSMR</sequence>
<dbReference type="OrthoDB" id="8068875at2759"/>
<dbReference type="PANTHER" id="PTHR22872">
    <property type="entry name" value="BTK-BINDING PROTEIN-RELATED"/>
    <property type="match status" value="1"/>
</dbReference>
<dbReference type="SUPFAM" id="SSF50985">
    <property type="entry name" value="RCC1/BLIP-II"/>
    <property type="match status" value="1"/>
</dbReference>